<reference evidence="1 2" key="1">
    <citation type="submission" date="2019-03" db="EMBL/GenBank/DDBJ databases">
        <title>First draft genome of Liparis tanakae, snailfish: a comprehensive survey of snailfish specific genes.</title>
        <authorList>
            <person name="Kim W."/>
            <person name="Song I."/>
            <person name="Jeong J.-H."/>
            <person name="Kim D."/>
            <person name="Kim S."/>
            <person name="Ryu S."/>
            <person name="Song J.Y."/>
            <person name="Lee S.K."/>
        </authorList>
    </citation>
    <scope>NUCLEOTIDE SEQUENCE [LARGE SCALE GENOMIC DNA]</scope>
    <source>
        <tissue evidence="1">Muscle</tissue>
    </source>
</reference>
<protein>
    <submittedName>
        <fullName evidence="1">Uncharacterized protein</fullName>
    </submittedName>
</protein>
<evidence type="ECO:0000313" key="1">
    <source>
        <dbReference type="EMBL" id="TNN70734.1"/>
    </source>
</evidence>
<gene>
    <name evidence="1" type="ORF">EYF80_019017</name>
</gene>
<comment type="caution">
    <text evidence="1">The sequence shown here is derived from an EMBL/GenBank/DDBJ whole genome shotgun (WGS) entry which is preliminary data.</text>
</comment>
<name>A0A4Z2I0D0_9TELE</name>
<proteinExistence type="predicted"/>
<accession>A0A4Z2I0D0</accession>
<keyword evidence="2" id="KW-1185">Reference proteome</keyword>
<dbReference type="EMBL" id="SRLO01000159">
    <property type="protein sequence ID" value="TNN70734.1"/>
    <property type="molecule type" value="Genomic_DNA"/>
</dbReference>
<evidence type="ECO:0000313" key="2">
    <source>
        <dbReference type="Proteomes" id="UP000314294"/>
    </source>
</evidence>
<organism evidence="1 2">
    <name type="scientific">Liparis tanakae</name>
    <name type="common">Tanaka's snailfish</name>
    <dbReference type="NCBI Taxonomy" id="230148"/>
    <lineage>
        <taxon>Eukaryota</taxon>
        <taxon>Metazoa</taxon>
        <taxon>Chordata</taxon>
        <taxon>Craniata</taxon>
        <taxon>Vertebrata</taxon>
        <taxon>Euteleostomi</taxon>
        <taxon>Actinopterygii</taxon>
        <taxon>Neopterygii</taxon>
        <taxon>Teleostei</taxon>
        <taxon>Neoteleostei</taxon>
        <taxon>Acanthomorphata</taxon>
        <taxon>Eupercaria</taxon>
        <taxon>Perciformes</taxon>
        <taxon>Cottioidei</taxon>
        <taxon>Cottales</taxon>
        <taxon>Liparidae</taxon>
        <taxon>Liparis</taxon>
    </lineage>
</organism>
<dbReference type="Proteomes" id="UP000314294">
    <property type="component" value="Unassembled WGS sequence"/>
</dbReference>
<sequence length="144" mass="16150">MYTNPADGSLRHKCYDPAETDHRAPEEYLALVMRYSTMSWWPPKAAMCNALHPSRLASRISAPNFTSSFTSSRLPSITDWWRAVCPSGPKELTLNSQFVMFCSKECSSLVFPFFTASWKTLCGAEQVDTSAWLMVAARGRVGNQ</sequence>
<dbReference type="AlphaFoldDB" id="A0A4Z2I0D0"/>